<comment type="similarity">
    <text evidence="2">Belongs to the class-IV pyridoxal-phosphate-dependent aminotransferase family.</text>
</comment>
<sequence length="286" mass="32303">MKKTYPKAVYLNGEWMESEKASVSVFDRGFLFGDGVYEVIPVYEGKFFLLEEHLDRLKYGLNETRIGFEVSAVENVLKTAVEKAELTHRDGTVYMQVTRGIAPRSHFFPADAEPTILIYASPLVMKGFENKLVKVLISEDFRWHRCDIKSTSLMANVGLNNDAYSQGFYENVLQRDGLFTEGSHTSVFFVKDNIVYTHPKGHHILPGITRKAVIELCEELGIEVREKALHIDDTAHVDEVFIAGTTVQITAVGEMMMDGVLKFRKEGAGTITKKLQQQFIKRTGSL</sequence>
<evidence type="ECO:0000256" key="3">
    <source>
        <dbReference type="ARBA" id="ARBA00022898"/>
    </source>
</evidence>
<dbReference type="EMBL" id="JACVDC010000001">
    <property type="protein sequence ID" value="MBC9794497.1"/>
    <property type="molecule type" value="Genomic_DNA"/>
</dbReference>
<dbReference type="Proteomes" id="UP000653730">
    <property type="component" value="Unassembled WGS sequence"/>
</dbReference>
<dbReference type="PANTHER" id="PTHR42743">
    <property type="entry name" value="AMINO-ACID AMINOTRANSFERASE"/>
    <property type="match status" value="1"/>
</dbReference>
<dbReference type="InterPro" id="IPR001544">
    <property type="entry name" value="Aminotrans_IV"/>
</dbReference>
<dbReference type="GO" id="GO:0008652">
    <property type="term" value="P:amino acid biosynthetic process"/>
    <property type="evidence" value="ECO:0007669"/>
    <property type="project" value="UniProtKB-ARBA"/>
</dbReference>
<dbReference type="InterPro" id="IPR043131">
    <property type="entry name" value="BCAT-like_N"/>
</dbReference>
<evidence type="ECO:0000256" key="1">
    <source>
        <dbReference type="ARBA" id="ARBA00001933"/>
    </source>
</evidence>
<dbReference type="InterPro" id="IPR043132">
    <property type="entry name" value="BCAT-like_C"/>
</dbReference>
<dbReference type="PANTHER" id="PTHR42743:SF10">
    <property type="entry name" value="D-ALANINE AMINOTRANSFERASE"/>
    <property type="match status" value="1"/>
</dbReference>
<keyword evidence="4" id="KW-0808">Transferase</keyword>
<comment type="caution">
    <text evidence="4">The sequence shown here is derived from an EMBL/GenBank/DDBJ whole genome shotgun (WGS) entry which is preliminary data.</text>
</comment>
<dbReference type="Gene3D" id="3.30.470.10">
    <property type="match status" value="1"/>
</dbReference>
<dbReference type="AlphaFoldDB" id="A0A926PZX7"/>
<evidence type="ECO:0000313" key="5">
    <source>
        <dbReference type="Proteomes" id="UP000653730"/>
    </source>
</evidence>
<evidence type="ECO:0000256" key="2">
    <source>
        <dbReference type="ARBA" id="ARBA00009320"/>
    </source>
</evidence>
<comment type="cofactor">
    <cofactor evidence="1">
        <name>pyridoxal 5'-phosphate</name>
        <dbReference type="ChEBI" id="CHEBI:597326"/>
    </cofactor>
</comment>
<gene>
    <name evidence="4" type="ORF">IBL28_00845</name>
</gene>
<dbReference type="GO" id="GO:0008483">
    <property type="term" value="F:transaminase activity"/>
    <property type="evidence" value="ECO:0007669"/>
    <property type="project" value="UniProtKB-KW"/>
</dbReference>
<dbReference type="GO" id="GO:0046394">
    <property type="term" value="P:carboxylic acid biosynthetic process"/>
    <property type="evidence" value="ECO:0007669"/>
    <property type="project" value="UniProtKB-ARBA"/>
</dbReference>
<dbReference type="InterPro" id="IPR036038">
    <property type="entry name" value="Aminotransferase-like"/>
</dbReference>
<dbReference type="InterPro" id="IPR050571">
    <property type="entry name" value="Class-IV_PLP-Dep_Aminotrnsfr"/>
</dbReference>
<dbReference type="Pfam" id="PF01063">
    <property type="entry name" value="Aminotran_4"/>
    <property type="match status" value="1"/>
</dbReference>
<keyword evidence="5" id="KW-1185">Reference proteome</keyword>
<keyword evidence="4" id="KW-0032">Aminotransferase</keyword>
<reference evidence="4 5" key="1">
    <citation type="submission" date="2020-09" db="EMBL/GenBank/DDBJ databases">
        <title>Sinomicrobium weinanense sp. nov., a halophilic bacteria isolated from saline-alkali soil.</title>
        <authorList>
            <person name="Wu P."/>
            <person name="Ren H."/>
            <person name="Mei Y."/>
            <person name="Liang Y."/>
            <person name="Chen Z."/>
        </authorList>
    </citation>
    <scope>NUCLEOTIDE SEQUENCE [LARGE SCALE GENOMIC DNA]</scope>
    <source>
        <strain evidence="4 5">FJxs</strain>
    </source>
</reference>
<dbReference type="GO" id="GO:0005829">
    <property type="term" value="C:cytosol"/>
    <property type="evidence" value="ECO:0007669"/>
    <property type="project" value="TreeGrafter"/>
</dbReference>
<proteinExistence type="inferred from homology"/>
<protein>
    <submittedName>
        <fullName evidence="4">Aminotransferase class IV</fullName>
    </submittedName>
</protein>
<dbReference type="RefSeq" id="WP_187963649.1">
    <property type="nucleotide sequence ID" value="NZ_JACVDC010000001.1"/>
</dbReference>
<dbReference type="SUPFAM" id="SSF56752">
    <property type="entry name" value="D-aminoacid aminotransferase-like PLP-dependent enzymes"/>
    <property type="match status" value="1"/>
</dbReference>
<dbReference type="FunFam" id="3.20.10.10:FF:000002">
    <property type="entry name" value="D-alanine aminotransferase"/>
    <property type="match status" value="1"/>
</dbReference>
<accession>A0A926PZX7</accession>
<keyword evidence="3" id="KW-0663">Pyridoxal phosphate</keyword>
<name>A0A926PZX7_9FLAO</name>
<evidence type="ECO:0000313" key="4">
    <source>
        <dbReference type="EMBL" id="MBC9794497.1"/>
    </source>
</evidence>
<dbReference type="Gene3D" id="3.20.10.10">
    <property type="entry name" value="D-amino Acid Aminotransferase, subunit A, domain 2"/>
    <property type="match status" value="1"/>
</dbReference>
<organism evidence="4 5">
    <name type="scientific">Sinomicrobium weinanense</name>
    <dbReference type="NCBI Taxonomy" id="2842200"/>
    <lineage>
        <taxon>Bacteria</taxon>
        <taxon>Pseudomonadati</taxon>
        <taxon>Bacteroidota</taxon>
        <taxon>Flavobacteriia</taxon>
        <taxon>Flavobacteriales</taxon>
        <taxon>Flavobacteriaceae</taxon>
        <taxon>Sinomicrobium</taxon>
    </lineage>
</organism>